<proteinExistence type="predicted"/>
<evidence type="ECO:0000313" key="1">
    <source>
        <dbReference type="EMBL" id="ADB03820.1"/>
    </source>
</evidence>
<sequence length="265" mass="30789">MEFQDFPPEILLHIVSFLPSTKDINSFRQTCFLHNSLVVENDMRLVRKEYGVLPRNKGIEKIGVFHISPRGVLHGFSCTSFDGNITTVNYKDGIRDGFEMTVFEDGYVESGNYKDGKRKGIWRCDSEGFREDWNGSSYRVYHYEDGSFYSHSKGNDGDVIVVPTDDANFEIQYREMMMREEFHCHNTELQYCAGFIKHIHDKKKGTLRSEGGHLFHCCKEHQGDMPNDLLYFEDPNWVINMAIVREKGEERKADSLGELFRNLLV</sequence>
<gene>
    <name evidence="1" type="ORF">MAR_ORF028</name>
</gene>
<keyword evidence="2" id="KW-1185">Reference proteome</keyword>
<dbReference type="Proteomes" id="UP000029780">
    <property type="component" value="Segment"/>
</dbReference>
<organism evidence="1 2">
    <name type="scientific">Marseillevirus marseillevirus</name>
    <name type="common">GBM</name>
    <dbReference type="NCBI Taxonomy" id="694581"/>
    <lineage>
        <taxon>Viruses</taxon>
        <taxon>Varidnaviria</taxon>
        <taxon>Bamfordvirae</taxon>
        <taxon>Nucleocytoviricota</taxon>
        <taxon>Megaviricetes</taxon>
        <taxon>Pimascovirales</taxon>
        <taxon>Pimascovirales incertae sedis</taxon>
        <taxon>Marseilleviridae</taxon>
        <taxon>Marseillevirus</taxon>
        <taxon>Marseillevirus massiliense</taxon>
    </lineage>
</organism>
<dbReference type="OrthoDB" id="31997at10239"/>
<protein>
    <submittedName>
        <fullName evidence="1">F-box containing protein</fullName>
    </submittedName>
</protein>
<name>D2XA43_GBMV</name>
<dbReference type="GeneID" id="8746265"/>
<evidence type="ECO:0000313" key="2">
    <source>
        <dbReference type="Proteomes" id="UP000029780"/>
    </source>
</evidence>
<dbReference type="SUPFAM" id="SSF82185">
    <property type="entry name" value="Histone H3 K4-specific methyltransferase SET7/9 N-terminal domain"/>
    <property type="match status" value="1"/>
</dbReference>
<accession>D2XA43</accession>
<reference evidence="1 2" key="1">
    <citation type="journal article" date="2009" name="Proc. Natl. Acad. Sci. U.S.A.">
        <title>Giant Marseillevirus highlights the role of amoebae as a melting pot in emergence of chimeric microorganisms.</title>
        <authorList>
            <person name="Boyer M."/>
            <person name="Yutin N."/>
            <person name="Pagnier I."/>
            <person name="Barrassi L."/>
            <person name="Fournous G."/>
            <person name="Espinosa L."/>
            <person name="Robert C."/>
            <person name="Azza S."/>
            <person name="Sun S."/>
            <person name="Rossmann M.G."/>
            <person name="Suzan-Monti M."/>
            <person name="La Scola B."/>
            <person name="Koonin E.V."/>
            <person name="Raoult D."/>
        </authorList>
    </citation>
    <scope>NUCLEOTIDE SEQUENCE [LARGE SCALE GENOMIC DNA]</scope>
    <source>
        <strain evidence="1 2">T19</strain>
    </source>
</reference>
<dbReference type="KEGG" id="vg:8746265"/>
<dbReference type="SUPFAM" id="SSF81383">
    <property type="entry name" value="F-box domain"/>
    <property type="match status" value="1"/>
</dbReference>
<dbReference type="EMBL" id="GU071086">
    <property type="protein sequence ID" value="ADB03820.1"/>
    <property type="molecule type" value="Genomic_DNA"/>
</dbReference>
<dbReference type="InterPro" id="IPR036047">
    <property type="entry name" value="F-box-like_dom_sf"/>
</dbReference>
<dbReference type="RefSeq" id="YP_003406782.1">
    <property type="nucleotide sequence ID" value="NC_013756.1"/>
</dbReference>
<organismHost>
    <name type="scientific">Acanthamoeba</name>
    <dbReference type="NCBI Taxonomy" id="5754"/>
</organismHost>